<feature type="domain" description="MDMPI C-terminal" evidence="1">
    <location>
        <begin position="143"/>
        <end position="239"/>
    </location>
</feature>
<dbReference type="PANTHER" id="PTHR40758:SF1">
    <property type="entry name" value="CONSERVED PROTEIN"/>
    <property type="match status" value="1"/>
</dbReference>
<organism evidence="2 3">
    <name type="scientific">Saccharopolyspora cebuensis</name>
    <dbReference type="NCBI Taxonomy" id="418759"/>
    <lineage>
        <taxon>Bacteria</taxon>
        <taxon>Bacillati</taxon>
        <taxon>Actinomycetota</taxon>
        <taxon>Actinomycetes</taxon>
        <taxon>Pseudonocardiales</taxon>
        <taxon>Pseudonocardiaceae</taxon>
        <taxon>Saccharopolyspora</taxon>
    </lineage>
</organism>
<dbReference type="Proteomes" id="UP001564626">
    <property type="component" value="Unassembled WGS sequence"/>
</dbReference>
<sequence length="250" mass="27021">MDYGRMLDLLADEGQLLVAATHDAHADLPVAGASGRTVGQTVRHLGDLAEDALSWLGASAESALRWELPADPGLRELADRLVLRLADLLAELVSRPPHDPCPTWWPEDHSVRFWARRLLHAVVVQRVDLQIAAGIELTPIDPDIAVDGIDEVLRVWFDYRLHALGVTATRACSVGVHAADRNWLVTADPAGTAVVSTADVALTTPEAVVGGDPAAVYLWLWGRLPDRAVETSGDPDAIAQLWGLLRLATR</sequence>
<keyword evidence="3" id="KW-1185">Reference proteome</keyword>
<dbReference type="RefSeq" id="WP_345365351.1">
    <property type="nucleotide sequence ID" value="NZ_BAABII010000013.1"/>
</dbReference>
<dbReference type="PANTHER" id="PTHR40758">
    <property type="entry name" value="CONSERVED PROTEIN"/>
    <property type="match status" value="1"/>
</dbReference>
<reference evidence="2 3" key="1">
    <citation type="submission" date="2024-08" db="EMBL/GenBank/DDBJ databases">
        <title>Genome mining of Saccharopolyspora cebuensis PGLac3 from Nigerian medicinal plant.</title>
        <authorList>
            <person name="Ezeobiora C.E."/>
            <person name="Igbokwe N.H."/>
            <person name="Amin D.H."/>
            <person name="Mendie U.E."/>
        </authorList>
    </citation>
    <scope>NUCLEOTIDE SEQUENCE [LARGE SCALE GENOMIC DNA]</scope>
    <source>
        <strain evidence="2 3">PGLac3</strain>
    </source>
</reference>
<evidence type="ECO:0000313" key="2">
    <source>
        <dbReference type="EMBL" id="MEY8040675.1"/>
    </source>
</evidence>
<protein>
    <recommendedName>
        <fullName evidence="1">MDMPI C-terminal domain-containing protein</fullName>
    </recommendedName>
</protein>
<dbReference type="EMBL" id="JBGEHV010000024">
    <property type="protein sequence ID" value="MEY8040675.1"/>
    <property type="molecule type" value="Genomic_DNA"/>
</dbReference>
<evidence type="ECO:0000259" key="1">
    <source>
        <dbReference type="Pfam" id="PF07398"/>
    </source>
</evidence>
<name>A0ABV4CHW4_9PSEU</name>
<dbReference type="Pfam" id="PF07398">
    <property type="entry name" value="MDMPI_C"/>
    <property type="match status" value="1"/>
</dbReference>
<proteinExistence type="predicted"/>
<comment type="caution">
    <text evidence="2">The sequence shown here is derived from an EMBL/GenBank/DDBJ whole genome shotgun (WGS) entry which is preliminary data.</text>
</comment>
<evidence type="ECO:0000313" key="3">
    <source>
        <dbReference type="Proteomes" id="UP001564626"/>
    </source>
</evidence>
<dbReference type="InterPro" id="IPR010872">
    <property type="entry name" value="MDMPI_C-term_domain"/>
</dbReference>
<accession>A0ABV4CHW4</accession>
<gene>
    <name evidence="2" type="ORF">AB8O55_14810</name>
</gene>